<protein>
    <submittedName>
        <fullName evidence="3">Putative chromatin regulator PHD family</fullName>
    </submittedName>
</protein>
<proteinExistence type="predicted"/>
<dbReference type="STRING" id="74649.A0A2P6S6Y1"/>
<evidence type="ECO:0000256" key="1">
    <source>
        <dbReference type="ARBA" id="ARBA00022737"/>
    </source>
</evidence>
<dbReference type="InterPro" id="IPR004146">
    <property type="entry name" value="DC1"/>
</dbReference>
<dbReference type="OrthoDB" id="1155852at2759"/>
<gene>
    <name evidence="3" type="ORF">RchiOBHm_Chr1g0313371</name>
</gene>
<dbReference type="OMA" id="YGHAYGC"/>
<name>A0A2P6S6Y1_ROSCH</name>
<dbReference type="InterPro" id="IPR046349">
    <property type="entry name" value="C1-like_sf"/>
</dbReference>
<organism evidence="3 4">
    <name type="scientific">Rosa chinensis</name>
    <name type="common">China rose</name>
    <dbReference type="NCBI Taxonomy" id="74649"/>
    <lineage>
        <taxon>Eukaryota</taxon>
        <taxon>Viridiplantae</taxon>
        <taxon>Streptophyta</taxon>
        <taxon>Embryophyta</taxon>
        <taxon>Tracheophyta</taxon>
        <taxon>Spermatophyta</taxon>
        <taxon>Magnoliopsida</taxon>
        <taxon>eudicotyledons</taxon>
        <taxon>Gunneridae</taxon>
        <taxon>Pentapetalae</taxon>
        <taxon>rosids</taxon>
        <taxon>fabids</taxon>
        <taxon>Rosales</taxon>
        <taxon>Rosaceae</taxon>
        <taxon>Rosoideae</taxon>
        <taxon>Rosoideae incertae sedis</taxon>
        <taxon>Rosa</taxon>
    </lineage>
</organism>
<evidence type="ECO:0000259" key="2">
    <source>
        <dbReference type="Pfam" id="PF03107"/>
    </source>
</evidence>
<keyword evidence="4" id="KW-1185">Reference proteome</keyword>
<sequence length="205" mass="23522">MVKHFSHRHELELCPTMPQTVHEDDEALICSVCEYELDLHQSGEAVSVIYQCSKSSNSKCHFYLHDLCFQLPREILHNSHPKHPLLLSLPPYQNDNENNSGEFTCNACGESGTCFSFQCPKCKFNLHVQCATLPQTPSRRQHHQHPLTLLFSVPNSYNVQQKMTTICDLCKGSISQGCWLYYCKECDYCTHLHCSIAEADDHHHE</sequence>
<dbReference type="PANTHER" id="PTHR46288">
    <property type="entry name" value="PHORBOL-ESTER/DAG-TYPE DOMAIN-CONTAINING PROTEIN"/>
    <property type="match status" value="1"/>
</dbReference>
<evidence type="ECO:0000313" key="3">
    <source>
        <dbReference type="EMBL" id="PRQ54419.1"/>
    </source>
</evidence>
<accession>A0A2P6S6Y1</accession>
<reference evidence="3 4" key="1">
    <citation type="journal article" date="2018" name="Nat. Genet.">
        <title>The Rosa genome provides new insights in the design of modern roses.</title>
        <authorList>
            <person name="Bendahmane M."/>
        </authorList>
    </citation>
    <scope>NUCLEOTIDE SEQUENCE [LARGE SCALE GENOMIC DNA]</scope>
    <source>
        <strain evidence="4">cv. Old Blush</strain>
    </source>
</reference>
<dbReference type="Proteomes" id="UP000238479">
    <property type="component" value="Chromosome 1"/>
</dbReference>
<dbReference type="AlphaFoldDB" id="A0A2P6S6Y1"/>
<dbReference type="Pfam" id="PF03107">
    <property type="entry name" value="C1_2"/>
    <property type="match status" value="2"/>
</dbReference>
<keyword evidence="1" id="KW-0677">Repeat</keyword>
<feature type="domain" description="DC1" evidence="2">
    <location>
        <begin position="78"/>
        <end position="131"/>
    </location>
</feature>
<dbReference type="Gramene" id="PRQ54419">
    <property type="protein sequence ID" value="PRQ54419"/>
    <property type="gene ID" value="RchiOBHm_Chr1g0313371"/>
</dbReference>
<dbReference type="EMBL" id="PDCK01000039">
    <property type="protein sequence ID" value="PRQ54419.1"/>
    <property type="molecule type" value="Genomic_DNA"/>
</dbReference>
<dbReference type="SUPFAM" id="SSF57889">
    <property type="entry name" value="Cysteine-rich domain"/>
    <property type="match status" value="2"/>
</dbReference>
<evidence type="ECO:0000313" key="4">
    <source>
        <dbReference type="Proteomes" id="UP000238479"/>
    </source>
</evidence>
<feature type="domain" description="DC1" evidence="2">
    <location>
        <begin position="142"/>
        <end position="194"/>
    </location>
</feature>
<comment type="caution">
    <text evidence="3">The sequence shown here is derived from an EMBL/GenBank/DDBJ whole genome shotgun (WGS) entry which is preliminary data.</text>
</comment>
<dbReference type="PANTHER" id="PTHR46288:SF27">
    <property type="entry name" value="CYSTEINE_HISTIDINE-RICH C1 DOMAIN FAMILY PROTEIN"/>
    <property type="match status" value="1"/>
</dbReference>